<dbReference type="InterPro" id="IPR013078">
    <property type="entry name" value="His_Pase_superF_clade-1"/>
</dbReference>
<dbReference type="SMART" id="SM00855">
    <property type="entry name" value="PGAM"/>
    <property type="match status" value="1"/>
</dbReference>
<evidence type="ECO:0000256" key="1">
    <source>
        <dbReference type="PIRSR" id="PIRSR613078-3"/>
    </source>
</evidence>
<dbReference type="EMBL" id="AJYW02000205">
    <property type="protein sequence ID" value="OEE74095.1"/>
    <property type="molecule type" value="Genomic_DNA"/>
</dbReference>
<feature type="site" description="Transition state stabilizer" evidence="1">
    <location>
        <position position="151"/>
    </location>
</feature>
<dbReference type="SUPFAM" id="SSF53254">
    <property type="entry name" value="Phosphoglycerate mutase-like"/>
    <property type="match status" value="1"/>
</dbReference>
<proteinExistence type="predicted"/>
<evidence type="ECO:0000313" key="3">
    <source>
        <dbReference type="Proteomes" id="UP000094165"/>
    </source>
</evidence>
<gene>
    <name evidence="2" type="ORF">A130_18320</name>
</gene>
<dbReference type="AlphaFoldDB" id="A0A1E5CVS1"/>
<dbReference type="Pfam" id="PF00300">
    <property type="entry name" value="His_Phos_1"/>
    <property type="match status" value="1"/>
</dbReference>
<protein>
    <submittedName>
        <fullName evidence="2">Alpha-ribazole phosphatase</fullName>
    </submittedName>
</protein>
<dbReference type="InterPro" id="IPR029033">
    <property type="entry name" value="His_PPase_superfam"/>
</dbReference>
<evidence type="ECO:0000313" key="2">
    <source>
        <dbReference type="EMBL" id="OEE74095.1"/>
    </source>
</evidence>
<dbReference type="InterPro" id="IPR050275">
    <property type="entry name" value="PGM_Phosphatase"/>
</dbReference>
<organism evidence="2 3">
    <name type="scientific">Vibrio genomosp. F6 str. FF-238</name>
    <dbReference type="NCBI Taxonomy" id="1191298"/>
    <lineage>
        <taxon>Bacteria</taxon>
        <taxon>Pseudomonadati</taxon>
        <taxon>Pseudomonadota</taxon>
        <taxon>Gammaproteobacteria</taxon>
        <taxon>Vibrionales</taxon>
        <taxon>Vibrionaceae</taxon>
        <taxon>Vibrio</taxon>
    </lineage>
</organism>
<comment type="caution">
    <text evidence="2">The sequence shown here is derived from an EMBL/GenBank/DDBJ whole genome shotgun (WGS) entry which is preliminary data.</text>
</comment>
<dbReference type="GO" id="GO:0016791">
    <property type="term" value="F:phosphatase activity"/>
    <property type="evidence" value="ECO:0007669"/>
    <property type="project" value="TreeGrafter"/>
</dbReference>
<reference evidence="2 3" key="1">
    <citation type="journal article" date="2012" name="Science">
        <title>Ecological populations of bacteria act as socially cohesive units of antibiotic production and resistance.</title>
        <authorList>
            <person name="Cordero O.X."/>
            <person name="Wildschutte H."/>
            <person name="Kirkup B."/>
            <person name="Proehl S."/>
            <person name="Ngo L."/>
            <person name="Hussain F."/>
            <person name="Le Roux F."/>
            <person name="Mincer T."/>
            <person name="Polz M.F."/>
        </authorList>
    </citation>
    <scope>NUCLEOTIDE SEQUENCE [LARGE SCALE GENOMIC DNA]</scope>
    <source>
        <strain evidence="2 3">FF-238</strain>
    </source>
</reference>
<dbReference type="GO" id="GO:0005737">
    <property type="term" value="C:cytoplasm"/>
    <property type="evidence" value="ECO:0007669"/>
    <property type="project" value="TreeGrafter"/>
</dbReference>
<dbReference type="CDD" id="cd07067">
    <property type="entry name" value="HP_PGM_like"/>
    <property type="match status" value="1"/>
</dbReference>
<sequence>MKPEMKCKNIYLLRHGKTLGEAALNGRTDVAVSELTQQNIAKAIIESQIKFDHIISSPLQRCAKLAEKIAPSLGCQLQLMPQIQEMSFGDVDGVAFSQLSSQWALLESFWQDPANHQLPNAETLNDFHHRTIQGWEQILQRNDDHLLVITHGGVIRMLLAHLLELDWQNAKLYSTLAIANASITHIQVSYLAMDGSNKADTNPAASETTDFEEYSLENDNQAKDNQIKEGQYWVRVNCIGSNAWPTTDKG</sequence>
<dbReference type="PANTHER" id="PTHR48100:SF1">
    <property type="entry name" value="HISTIDINE PHOSPHATASE FAMILY PROTEIN-RELATED"/>
    <property type="match status" value="1"/>
</dbReference>
<name>A0A1E5CVS1_9VIBR</name>
<keyword evidence="3" id="KW-1185">Reference proteome</keyword>
<dbReference type="Proteomes" id="UP000094165">
    <property type="component" value="Unassembled WGS sequence"/>
</dbReference>
<accession>A0A1E5CVS1</accession>
<dbReference type="PANTHER" id="PTHR48100">
    <property type="entry name" value="BROAD-SPECIFICITY PHOSPHATASE YOR283W-RELATED"/>
    <property type="match status" value="1"/>
</dbReference>
<dbReference type="Gene3D" id="3.40.50.1240">
    <property type="entry name" value="Phosphoglycerate mutase-like"/>
    <property type="match status" value="1"/>
</dbReference>